<dbReference type="InterPro" id="IPR056089">
    <property type="entry name" value="DUF7672"/>
</dbReference>
<keyword evidence="1" id="KW-0812">Transmembrane</keyword>
<name>A0A955E081_UNCKA</name>
<evidence type="ECO:0000259" key="2">
    <source>
        <dbReference type="Pfam" id="PF11127"/>
    </source>
</evidence>
<feature type="transmembrane region" description="Helical" evidence="1">
    <location>
        <begin position="115"/>
        <end position="134"/>
    </location>
</feature>
<gene>
    <name evidence="3" type="ORF">KDA10_02940</name>
</gene>
<dbReference type="InterPro" id="IPR021309">
    <property type="entry name" value="YgaP-like_TM"/>
</dbReference>
<feature type="transmembrane region" description="Helical" evidence="1">
    <location>
        <begin position="34"/>
        <end position="54"/>
    </location>
</feature>
<evidence type="ECO:0000313" key="4">
    <source>
        <dbReference type="Proteomes" id="UP000714817"/>
    </source>
</evidence>
<feature type="transmembrane region" description="Helical" evidence="1">
    <location>
        <begin position="12"/>
        <end position="28"/>
    </location>
</feature>
<feature type="domain" description="Inner membrane protein YgaP-like transmembrane" evidence="2">
    <location>
        <begin position="1"/>
        <end position="61"/>
    </location>
</feature>
<reference evidence="3" key="1">
    <citation type="submission" date="2020-04" db="EMBL/GenBank/DDBJ databases">
        <authorList>
            <person name="Zhang T."/>
        </authorList>
    </citation>
    <scope>NUCLEOTIDE SEQUENCE</scope>
    <source>
        <strain evidence="3">HKST-UBA80</strain>
    </source>
</reference>
<keyword evidence="1" id="KW-1133">Transmembrane helix</keyword>
<dbReference type="Pfam" id="PF24717">
    <property type="entry name" value="DUF7672"/>
    <property type="match status" value="1"/>
</dbReference>
<reference evidence="3" key="2">
    <citation type="journal article" date="2021" name="Microbiome">
        <title>Successional dynamics and alternative stable states in a saline activated sludge microbial community over 9 years.</title>
        <authorList>
            <person name="Wang Y."/>
            <person name="Ye J."/>
            <person name="Ju F."/>
            <person name="Liu L."/>
            <person name="Boyd J.A."/>
            <person name="Deng Y."/>
            <person name="Parks D.H."/>
            <person name="Jiang X."/>
            <person name="Yin X."/>
            <person name="Woodcroft B.J."/>
            <person name="Tyson G.W."/>
            <person name="Hugenholtz P."/>
            <person name="Polz M.F."/>
            <person name="Zhang T."/>
        </authorList>
    </citation>
    <scope>NUCLEOTIDE SEQUENCE</scope>
    <source>
        <strain evidence="3">HKST-UBA80</strain>
    </source>
</reference>
<organism evidence="3 4">
    <name type="scientific">candidate division WWE3 bacterium</name>
    <dbReference type="NCBI Taxonomy" id="2053526"/>
    <lineage>
        <taxon>Bacteria</taxon>
        <taxon>Katanobacteria</taxon>
    </lineage>
</organism>
<dbReference type="Proteomes" id="UP000714817">
    <property type="component" value="Unassembled WGS sequence"/>
</dbReference>
<comment type="caution">
    <text evidence="3">The sequence shown here is derived from an EMBL/GenBank/DDBJ whole genome shotgun (WGS) entry which is preliminary data.</text>
</comment>
<evidence type="ECO:0000313" key="3">
    <source>
        <dbReference type="EMBL" id="MCA9302287.1"/>
    </source>
</evidence>
<dbReference type="Pfam" id="PF11127">
    <property type="entry name" value="YgaP-like_TM"/>
    <property type="match status" value="1"/>
</dbReference>
<keyword evidence="1" id="KW-0472">Membrane</keyword>
<protein>
    <submittedName>
        <fullName evidence="3">DUF2892 domain-containing protein</fullName>
    </submittedName>
</protein>
<proteinExistence type="predicted"/>
<feature type="transmembrane region" description="Helical" evidence="1">
    <location>
        <begin position="74"/>
        <end position="95"/>
    </location>
</feature>
<accession>A0A955E081</accession>
<evidence type="ECO:0000256" key="1">
    <source>
        <dbReference type="SAM" id="Phobius"/>
    </source>
</evidence>
<dbReference type="EMBL" id="JAGQNY010000010">
    <property type="protein sequence ID" value="MCA9302287.1"/>
    <property type="molecule type" value="Genomic_DNA"/>
</dbReference>
<sequence>MKQNLGRHDRLLRFALGAALLVIALATRSTSAALWGLFTLYEALAGWCVVYQLLGRNTCPLKNNATRLDWAKYFILGLQILTTAIILNLLASYVGLTTWYNFLQNPTKVLSLDNYVFLFVAYPFILGLSTKNQLIKTG</sequence>
<dbReference type="AlphaFoldDB" id="A0A955E081"/>